<organism evidence="1 2">
    <name type="scientific">Atta colombica</name>
    <dbReference type="NCBI Taxonomy" id="520822"/>
    <lineage>
        <taxon>Eukaryota</taxon>
        <taxon>Metazoa</taxon>
        <taxon>Ecdysozoa</taxon>
        <taxon>Arthropoda</taxon>
        <taxon>Hexapoda</taxon>
        <taxon>Insecta</taxon>
        <taxon>Pterygota</taxon>
        <taxon>Neoptera</taxon>
        <taxon>Endopterygota</taxon>
        <taxon>Hymenoptera</taxon>
        <taxon>Apocrita</taxon>
        <taxon>Aculeata</taxon>
        <taxon>Formicoidea</taxon>
        <taxon>Formicidae</taxon>
        <taxon>Myrmicinae</taxon>
        <taxon>Atta</taxon>
    </lineage>
</organism>
<dbReference type="Proteomes" id="UP000078540">
    <property type="component" value="Unassembled WGS sequence"/>
</dbReference>
<dbReference type="EMBL" id="KQ976528">
    <property type="protein sequence ID" value="KYM81832.1"/>
    <property type="molecule type" value="Genomic_DNA"/>
</dbReference>
<proteinExistence type="predicted"/>
<reference evidence="1 2" key="1">
    <citation type="submission" date="2015-09" db="EMBL/GenBank/DDBJ databases">
        <title>Atta colombica WGS genome.</title>
        <authorList>
            <person name="Nygaard S."/>
            <person name="Hu H."/>
            <person name="Boomsma J."/>
            <person name="Zhang G."/>
        </authorList>
    </citation>
    <scope>NUCLEOTIDE SEQUENCE [LARGE SCALE GENOMIC DNA]</scope>
    <source>
        <strain evidence="1">Treedump-2</strain>
        <tissue evidence="1">Whole body</tissue>
    </source>
</reference>
<name>A0A195BC86_9HYME</name>
<evidence type="ECO:0000313" key="1">
    <source>
        <dbReference type="EMBL" id="KYM81832.1"/>
    </source>
</evidence>
<evidence type="ECO:0000313" key="2">
    <source>
        <dbReference type="Proteomes" id="UP000078540"/>
    </source>
</evidence>
<accession>A0A195BC86</accession>
<gene>
    <name evidence="1" type="ORF">ALC53_07624</name>
</gene>
<protein>
    <submittedName>
        <fullName evidence="1">Uncharacterized protein</fullName>
    </submittedName>
</protein>
<dbReference type="AlphaFoldDB" id="A0A195BC86"/>
<sequence length="280" mass="31259">MMTYVEPSMQLMRVTREFPTDRVSWLPSGNSRQDLKIPENIGECCTSEKKSVTEERRERELTSSVIAEDTWTAKCTGEFSGTFFGKSGDFEKTACDACIVRRDVKCVGDTSVMHQRGNGQEEGKWFHHGCRGADHLTGSALDYGVTQSPPYPSRLVMTVISTDDEGDDNNDGGDGANGNNARTSLCLPLRPNLAVHGCPFSVSRDSDVCKLKDPIFPRQWGKAKLVENVEERASYERSEDLDMSRKLHEIKNNERTGIEARNRAIARLRNDTVFAHFGDG</sequence>
<keyword evidence="2" id="KW-1185">Reference proteome</keyword>